<dbReference type="InterPro" id="IPR036594">
    <property type="entry name" value="Meth_synthase_dom"/>
</dbReference>
<dbReference type="InterPro" id="IPR006158">
    <property type="entry name" value="Cobalamin-bd"/>
</dbReference>
<keyword evidence="6" id="KW-1185">Reference proteome</keyword>
<dbReference type="Gene3D" id="3.40.50.280">
    <property type="entry name" value="Cobalamin-binding domain"/>
    <property type="match status" value="1"/>
</dbReference>
<accession>A0A6C2UFK6</accession>
<dbReference type="RefSeq" id="WP_136059715.1">
    <property type="nucleotide sequence ID" value="NZ_CAAHFH010000001.1"/>
</dbReference>
<dbReference type="GO" id="GO:0031419">
    <property type="term" value="F:cobalamin binding"/>
    <property type="evidence" value="ECO:0007669"/>
    <property type="project" value="InterPro"/>
</dbReference>
<dbReference type="InterPro" id="IPR036724">
    <property type="entry name" value="Cobalamin-bd_sf"/>
</dbReference>
<dbReference type="Pfam" id="PF02607">
    <property type="entry name" value="B12-binding_2"/>
    <property type="match status" value="1"/>
</dbReference>
<dbReference type="SUPFAM" id="SSF52242">
    <property type="entry name" value="Cobalamin (vitamin B12)-binding domain"/>
    <property type="match status" value="1"/>
</dbReference>
<evidence type="ECO:0000259" key="4">
    <source>
        <dbReference type="PROSITE" id="PS51337"/>
    </source>
</evidence>
<dbReference type="Gene3D" id="1.10.1240.10">
    <property type="entry name" value="Methionine synthase domain"/>
    <property type="match status" value="1"/>
</dbReference>
<gene>
    <name evidence="5" type="primary">metH_1</name>
    <name evidence="5" type="ORF">SCARR_00262</name>
</gene>
<dbReference type="EMBL" id="CAAHFH010000001">
    <property type="protein sequence ID" value="VGO18211.1"/>
    <property type="molecule type" value="Genomic_DNA"/>
</dbReference>
<dbReference type="PANTHER" id="PTHR45833:SF1">
    <property type="entry name" value="METHIONINE SYNTHASE"/>
    <property type="match status" value="1"/>
</dbReference>
<dbReference type="PROSITE" id="PS51332">
    <property type="entry name" value="B12_BINDING"/>
    <property type="match status" value="1"/>
</dbReference>
<dbReference type="Proteomes" id="UP000346198">
    <property type="component" value="Unassembled WGS sequence"/>
</dbReference>
<dbReference type="PROSITE" id="PS51337">
    <property type="entry name" value="B12_BINDING_NTER"/>
    <property type="match status" value="1"/>
</dbReference>
<dbReference type="CDD" id="cd02070">
    <property type="entry name" value="corrinoid_protein_B12-BD"/>
    <property type="match status" value="1"/>
</dbReference>
<dbReference type="GO" id="GO:0005829">
    <property type="term" value="C:cytosol"/>
    <property type="evidence" value="ECO:0007669"/>
    <property type="project" value="TreeGrafter"/>
</dbReference>
<dbReference type="GO" id="GO:0008705">
    <property type="term" value="F:methionine synthase activity"/>
    <property type="evidence" value="ECO:0007669"/>
    <property type="project" value="TreeGrafter"/>
</dbReference>
<feature type="domain" description="B12-binding N-terminal" evidence="4">
    <location>
        <begin position="1"/>
        <end position="88"/>
    </location>
</feature>
<dbReference type="InterPro" id="IPR050554">
    <property type="entry name" value="Met_Synthase/Corrinoid"/>
</dbReference>
<dbReference type="GO" id="GO:0046653">
    <property type="term" value="P:tetrahydrofolate metabolic process"/>
    <property type="evidence" value="ECO:0007669"/>
    <property type="project" value="TreeGrafter"/>
</dbReference>
<feature type="domain" description="B12-binding" evidence="3">
    <location>
        <begin position="88"/>
        <end position="208"/>
    </location>
</feature>
<name>A0A6C2UFK6_9BACT</name>
<dbReference type="SMART" id="SM01018">
    <property type="entry name" value="B12-binding_2"/>
    <property type="match status" value="1"/>
</dbReference>
<protein>
    <submittedName>
        <fullName evidence="5">Methionine synthase</fullName>
    </submittedName>
</protein>
<evidence type="ECO:0000259" key="3">
    <source>
        <dbReference type="PROSITE" id="PS51332"/>
    </source>
</evidence>
<keyword evidence="1" id="KW-0479">Metal-binding</keyword>
<dbReference type="AlphaFoldDB" id="A0A6C2UFK6"/>
<reference evidence="5 6" key="1">
    <citation type="submission" date="2019-04" db="EMBL/GenBank/DDBJ databases">
        <authorList>
            <person name="Van Vliet M D."/>
        </authorList>
    </citation>
    <scope>NUCLEOTIDE SEQUENCE [LARGE SCALE GENOMIC DNA]</scope>
    <source>
        <strain evidence="5 6">F21</strain>
    </source>
</reference>
<evidence type="ECO:0000256" key="1">
    <source>
        <dbReference type="ARBA" id="ARBA00022723"/>
    </source>
</evidence>
<dbReference type="GO" id="GO:0050667">
    <property type="term" value="P:homocysteine metabolic process"/>
    <property type="evidence" value="ECO:0007669"/>
    <property type="project" value="TreeGrafter"/>
</dbReference>
<evidence type="ECO:0000313" key="5">
    <source>
        <dbReference type="EMBL" id="VGO18211.1"/>
    </source>
</evidence>
<dbReference type="Pfam" id="PF02310">
    <property type="entry name" value="B12-binding"/>
    <property type="match status" value="1"/>
</dbReference>
<dbReference type="PANTHER" id="PTHR45833">
    <property type="entry name" value="METHIONINE SYNTHASE"/>
    <property type="match status" value="1"/>
</dbReference>
<keyword evidence="2" id="KW-0170">Cobalt</keyword>
<evidence type="ECO:0000313" key="6">
    <source>
        <dbReference type="Proteomes" id="UP000346198"/>
    </source>
</evidence>
<evidence type="ECO:0000256" key="2">
    <source>
        <dbReference type="ARBA" id="ARBA00023285"/>
    </source>
</evidence>
<proteinExistence type="predicted"/>
<sequence>MARNEALYEAVLKGKRKDVAVLVQEDIDANVNVESILMDSMVPAMSEIGDRFSRNEAYVPEMLIAARAMQAGLDLLDPLLQEAGHEPIGKVAIGTVKGDLHDIGKNLVAMMLKGAGFEVMDLGVDCDVDKYKEAVEGGAQVILLSALLTTTMPYMKEVVSSLSGCGAKILIGGAPVTQDYANEIGADGYSDDANTAVKATKDALGIAA</sequence>
<dbReference type="InterPro" id="IPR003759">
    <property type="entry name" value="Cbl-bd_cap"/>
</dbReference>
<organism evidence="5 6">
    <name type="scientific">Pontiella sulfatireligans</name>
    <dbReference type="NCBI Taxonomy" id="2750658"/>
    <lineage>
        <taxon>Bacteria</taxon>
        <taxon>Pseudomonadati</taxon>
        <taxon>Kiritimatiellota</taxon>
        <taxon>Kiritimatiellia</taxon>
        <taxon>Kiritimatiellales</taxon>
        <taxon>Pontiellaceae</taxon>
        <taxon>Pontiella</taxon>
    </lineage>
</organism>
<dbReference type="GO" id="GO:0046872">
    <property type="term" value="F:metal ion binding"/>
    <property type="evidence" value="ECO:0007669"/>
    <property type="project" value="UniProtKB-KW"/>
</dbReference>
<dbReference type="SUPFAM" id="SSF47644">
    <property type="entry name" value="Methionine synthase domain"/>
    <property type="match status" value="1"/>
</dbReference>